<evidence type="ECO:0000313" key="2">
    <source>
        <dbReference type="Proteomes" id="UP000663843"/>
    </source>
</evidence>
<protein>
    <submittedName>
        <fullName evidence="1">Uncharacterized protein</fullName>
    </submittedName>
</protein>
<accession>A0A8H2X131</accession>
<dbReference type="Proteomes" id="UP000663843">
    <property type="component" value="Unassembled WGS sequence"/>
</dbReference>
<dbReference type="AlphaFoldDB" id="A0A8H2X131"/>
<reference evidence="1" key="1">
    <citation type="submission" date="2021-01" db="EMBL/GenBank/DDBJ databases">
        <authorList>
            <person name="Kaushik A."/>
        </authorList>
    </citation>
    <scope>NUCLEOTIDE SEQUENCE</scope>
    <source>
        <strain evidence="1">AG2-2IIIB</strain>
    </source>
</reference>
<comment type="caution">
    <text evidence="1">The sequence shown here is derived from an EMBL/GenBank/DDBJ whole genome shotgun (WGS) entry which is preliminary data.</text>
</comment>
<gene>
    <name evidence="1" type="ORF">RDB_LOCUS47269</name>
</gene>
<proteinExistence type="predicted"/>
<name>A0A8H2X131_9AGAM</name>
<sequence length="333" mass="38155">MPRLDEILNQVMANPVADPGPLLHPVGDEVGAPAQPSLDGNAVATNGEEPESEEVLLALQFAETSLDHHGLEGSSRDAVRRFVRLNALYRLIELYIAIEALKNRCVNSTAAYDFVRSQIFLTHVVNRLKILVLAPHTMYYVRGLQEFALDHIQHYPVAWKVPQEIIDNNDQWEIFAALVRVRLTSIRSQFKDRMFKAYEKGLDINQTLHKLAPRQAVMSDLHRARWAWIVLNIDDFKEACEEGEYESGDFWNFIEDQLASSKKAIAENPQFNTRDLQLTKLSEVFLRSLDEHHRRYPTRVTRGRIGERPFWQETLEEAMGLGQAIYVTSVYAA</sequence>
<evidence type="ECO:0000313" key="1">
    <source>
        <dbReference type="EMBL" id="CAE6414174.1"/>
    </source>
</evidence>
<organism evidence="1 2">
    <name type="scientific">Rhizoctonia solani</name>
    <dbReference type="NCBI Taxonomy" id="456999"/>
    <lineage>
        <taxon>Eukaryota</taxon>
        <taxon>Fungi</taxon>
        <taxon>Dikarya</taxon>
        <taxon>Basidiomycota</taxon>
        <taxon>Agaricomycotina</taxon>
        <taxon>Agaricomycetes</taxon>
        <taxon>Cantharellales</taxon>
        <taxon>Ceratobasidiaceae</taxon>
        <taxon>Rhizoctonia</taxon>
    </lineage>
</organism>
<dbReference type="EMBL" id="CAJMWT010001670">
    <property type="protein sequence ID" value="CAE6414174.1"/>
    <property type="molecule type" value="Genomic_DNA"/>
</dbReference>